<dbReference type="RefSeq" id="WP_166104379.1">
    <property type="nucleotide sequence ID" value="NZ_CP096255.1"/>
</dbReference>
<proteinExistence type="predicted"/>
<protein>
    <submittedName>
        <fullName evidence="1">Uncharacterized protein</fullName>
    </submittedName>
</protein>
<dbReference type="Proteomes" id="UP000551709">
    <property type="component" value="Chromosome"/>
</dbReference>
<evidence type="ECO:0000313" key="1">
    <source>
        <dbReference type="EMBL" id="UPT88629.1"/>
    </source>
</evidence>
<dbReference type="AlphaFoldDB" id="A0A8T5VMW5"/>
<reference evidence="1" key="2">
    <citation type="submission" date="2022-04" db="EMBL/GenBank/DDBJ databases">
        <authorList>
            <person name="Bromfield E.S.P."/>
            <person name="Cloutier S."/>
        </authorList>
    </citation>
    <scope>NUCLEOTIDE SEQUENCE</scope>
    <source>
        <strain evidence="1">1S5</strain>
    </source>
</reference>
<dbReference type="EMBL" id="CP096255">
    <property type="protein sequence ID" value="UPT88629.1"/>
    <property type="molecule type" value="Genomic_DNA"/>
</dbReference>
<name>A0A8T5VMW5_9BRAD</name>
<organism evidence="1 2">
    <name type="scientific">Bradyrhizobium barranii subsp. apii</name>
    <dbReference type="NCBI Taxonomy" id="2819348"/>
    <lineage>
        <taxon>Bacteria</taxon>
        <taxon>Pseudomonadati</taxon>
        <taxon>Pseudomonadota</taxon>
        <taxon>Alphaproteobacteria</taxon>
        <taxon>Hyphomicrobiales</taxon>
        <taxon>Nitrobacteraceae</taxon>
        <taxon>Bradyrhizobium</taxon>
        <taxon>Bradyrhizobium barranii</taxon>
    </lineage>
</organism>
<accession>A0A8T5VMW5</accession>
<sequence>MRSDRTSHKADRELLLGLVDALNVSKNRLGRDPCGDSNIVGRRGHVSTDGVAAYVYLACKTKRRWETAKSALGVPATQDGDTEGVLRMDNPPSESQAEILRRLLGLRKSIRPSDKQRATLARFSFRRDNSGGF</sequence>
<gene>
    <name evidence="1" type="ORF">HAP41_0000005985</name>
</gene>
<evidence type="ECO:0000313" key="2">
    <source>
        <dbReference type="Proteomes" id="UP000551709"/>
    </source>
</evidence>
<reference evidence="1" key="1">
    <citation type="journal article" date="2017" name="Syst. Appl. Microbiol.">
        <title>Soybeans inoculated with root zone soils of Canadian native legumes harbour diverse and novel Bradyrhizobium spp. that possess agricultural potential.</title>
        <authorList>
            <person name="Bromfield E.S.P."/>
            <person name="Cloutier S."/>
            <person name="Tambong J.T."/>
            <person name="Tran Thi T.V."/>
        </authorList>
    </citation>
    <scope>NUCLEOTIDE SEQUENCE</scope>
    <source>
        <strain evidence="1">1S5</strain>
    </source>
</reference>